<accession>A0A7W6J823</accession>
<evidence type="ECO:0000256" key="10">
    <source>
        <dbReference type="RuleBase" id="RU364005"/>
    </source>
</evidence>
<feature type="chain" id="PRO_5031603191" description="Porin" evidence="10">
    <location>
        <begin position="23"/>
        <end position="315"/>
    </location>
</feature>
<sequence>MNIKSLLLGSAAALVVVSGAQAADAIVTAEPEPAEYVKVCDAFGAGFFYIPGTENCLKIGGYVRFNVGFNSADKNRKWDATTKADINVTAKTETELGALTGFIETNAVADDQAAAANFALDSAYIKLGGLQVGYFAGYFDAGIGENSGWAAKSKFNAVSYTFEGDGFGIGLGLDETGEVANGVGIEGQISAGSGPFSAKLIGVYDTDAENGAIKGIVSAEAGPGTLSVAGVWSNGQNIYTNDRKWAVGAAYSVKASDQLTVMPEFQVSENLAGDQNWFVGALTSYQITNGLTGSVDVNYNKDESVSGYFRLQRSF</sequence>
<evidence type="ECO:0000256" key="6">
    <source>
        <dbReference type="ARBA" id="ARBA00023065"/>
    </source>
</evidence>
<keyword evidence="2 10" id="KW-0813">Transport</keyword>
<keyword evidence="6 10" id="KW-0406">Ion transport</keyword>
<dbReference type="AlphaFoldDB" id="A0A7W6J823"/>
<dbReference type="RefSeq" id="WP_183366906.1">
    <property type="nucleotide sequence ID" value="NZ_JACIEZ010000005.1"/>
</dbReference>
<proteinExistence type="inferred from homology"/>
<name>A0A7W6J823_9HYPH</name>
<keyword evidence="9 10" id="KW-0998">Cell outer membrane</keyword>
<evidence type="ECO:0000313" key="12">
    <source>
        <dbReference type="Proteomes" id="UP000528286"/>
    </source>
</evidence>
<evidence type="ECO:0000256" key="7">
    <source>
        <dbReference type="ARBA" id="ARBA00023114"/>
    </source>
</evidence>
<dbReference type="GO" id="GO:0015288">
    <property type="term" value="F:porin activity"/>
    <property type="evidence" value="ECO:0007669"/>
    <property type="project" value="UniProtKB-KW"/>
</dbReference>
<keyword evidence="12" id="KW-1185">Reference proteome</keyword>
<dbReference type="GO" id="GO:0006811">
    <property type="term" value="P:monoatomic ion transport"/>
    <property type="evidence" value="ECO:0007669"/>
    <property type="project" value="UniProtKB-KW"/>
</dbReference>
<evidence type="ECO:0000256" key="4">
    <source>
        <dbReference type="ARBA" id="ARBA00022692"/>
    </source>
</evidence>
<evidence type="ECO:0000256" key="8">
    <source>
        <dbReference type="ARBA" id="ARBA00023136"/>
    </source>
</evidence>
<comment type="function">
    <text evidence="10">Forms passive diffusion pores that allow small molecular weight hydrophilic materials across the outer membrane.</text>
</comment>
<protein>
    <recommendedName>
        <fullName evidence="10">Porin</fullName>
    </recommendedName>
</protein>
<dbReference type="Pfam" id="PF02530">
    <property type="entry name" value="Porin_2"/>
    <property type="match status" value="1"/>
</dbReference>
<evidence type="ECO:0000256" key="9">
    <source>
        <dbReference type="ARBA" id="ARBA00023237"/>
    </source>
</evidence>
<keyword evidence="4 10" id="KW-0812">Transmembrane</keyword>
<keyword evidence="7 10" id="KW-0626">Porin</keyword>
<reference evidence="11 12" key="1">
    <citation type="submission" date="2020-08" db="EMBL/GenBank/DDBJ databases">
        <title>Genomic Encyclopedia of Type Strains, Phase IV (KMG-IV): sequencing the most valuable type-strain genomes for metagenomic binning, comparative biology and taxonomic classification.</title>
        <authorList>
            <person name="Goeker M."/>
        </authorList>
    </citation>
    <scope>NUCLEOTIDE SEQUENCE [LARGE SCALE GENOMIC DNA]</scope>
    <source>
        <strain evidence="11 12">DSM 29853</strain>
    </source>
</reference>
<dbReference type="EMBL" id="JACIEZ010000005">
    <property type="protein sequence ID" value="MBB4065613.1"/>
    <property type="molecule type" value="Genomic_DNA"/>
</dbReference>
<feature type="signal peptide" evidence="10">
    <location>
        <begin position="1"/>
        <end position="22"/>
    </location>
</feature>
<comment type="caution">
    <text evidence="11">The sequence shown here is derived from an EMBL/GenBank/DDBJ whole genome shotgun (WGS) entry which is preliminary data.</text>
</comment>
<evidence type="ECO:0000313" key="11">
    <source>
        <dbReference type="EMBL" id="MBB4065613.1"/>
    </source>
</evidence>
<dbReference type="GO" id="GO:0046930">
    <property type="term" value="C:pore complex"/>
    <property type="evidence" value="ECO:0007669"/>
    <property type="project" value="UniProtKB-KW"/>
</dbReference>
<keyword evidence="5 10" id="KW-0732">Signal</keyword>
<gene>
    <name evidence="11" type="ORF">GGR23_002820</name>
</gene>
<evidence type="ECO:0000256" key="3">
    <source>
        <dbReference type="ARBA" id="ARBA00022452"/>
    </source>
</evidence>
<organism evidence="11 12">
    <name type="scientific">Gellertiella hungarica</name>
    <dbReference type="NCBI Taxonomy" id="1572859"/>
    <lineage>
        <taxon>Bacteria</taxon>
        <taxon>Pseudomonadati</taxon>
        <taxon>Pseudomonadota</taxon>
        <taxon>Alphaproteobacteria</taxon>
        <taxon>Hyphomicrobiales</taxon>
        <taxon>Rhizobiaceae</taxon>
        <taxon>Gellertiella</taxon>
    </lineage>
</organism>
<comment type="similarity">
    <text evidence="1 10">Belongs to the alphaproteobacteria porin family.</text>
</comment>
<evidence type="ECO:0000256" key="1">
    <source>
        <dbReference type="ARBA" id="ARBA00009521"/>
    </source>
</evidence>
<dbReference type="SUPFAM" id="SSF56935">
    <property type="entry name" value="Porins"/>
    <property type="match status" value="1"/>
</dbReference>
<evidence type="ECO:0000256" key="2">
    <source>
        <dbReference type="ARBA" id="ARBA00022448"/>
    </source>
</evidence>
<dbReference type="Proteomes" id="UP000528286">
    <property type="component" value="Unassembled WGS sequence"/>
</dbReference>
<keyword evidence="3 10" id="KW-1134">Transmembrane beta strand</keyword>
<dbReference type="GO" id="GO:0009279">
    <property type="term" value="C:cell outer membrane"/>
    <property type="evidence" value="ECO:0007669"/>
    <property type="project" value="UniProtKB-SubCell"/>
</dbReference>
<evidence type="ECO:0000256" key="5">
    <source>
        <dbReference type="ARBA" id="ARBA00022729"/>
    </source>
</evidence>
<comment type="subcellular location">
    <subcellularLocation>
        <location evidence="10">Cell outer membrane</location>
        <topology evidence="10">Multi-pass membrane protein</topology>
    </subcellularLocation>
</comment>
<keyword evidence="8 10" id="KW-0472">Membrane</keyword>
<comment type="domain">
    <text evidence="10">Consists of 16-stranded beta-barrel sheets, with large surface-exposed loops, that form a transmembrane pore at the center of each barrel. The pore is partially ocluded by a peptide loop that folds into the pore lumen.</text>
</comment>
<dbReference type="InterPro" id="IPR003684">
    <property type="entry name" value="Porin_alphabac"/>
</dbReference>